<evidence type="ECO:0000313" key="5">
    <source>
        <dbReference type="Proteomes" id="UP000281028"/>
    </source>
</evidence>
<dbReference type="EMBL" id="RIAR02000001">
    <property type="protein sequence ID" value="NSL87531.1"/>
    <property type="molecule type" value="Genomic_DNA"/>
</dbReference>
<evidence type="ECO:0000256" key="2">
    <source>
        <dbReference type="ARBA" id="ARBA00022801"/>
    </source>
</evidence>
<dbReference type="RefSeq" id="WP_127039375.1">
    <property type="nucleotide sequence ID" value="NZ_JAABOK010000025.1"/>
</dbReference>
<evidence type="ECO:0000259" key="3">
    <source>
        <dbReference type="Pfam" id="PF00561"/>
    </source>
</evidence>
<dbReference type="AlphaFoldDB" id="A0A3S1AY99"/>
<proteinExistence type="inferred from homology"/>
<comment type="similarity">
    <text evidence="1">Belongs to the AB hydrolase superfamily.</text>
</comment>
<sequence length="266" mass="29323">MSIIRKNNIHIRGNQDAAQTLVLGHGFGIDQQSFSQVIPAFEKDYRIVLYDNVGGGQADLAAFSPMRYATTNGYVTDLMDILQELQLPRVTFVGHSVSGMIGMLSAIKNPDYFEQVVLMGSSPRYLDDPAANYTGGFDDAALESLFEAMETNYQAWAIGFSALAMRNQERPELAEAFAMTLKEIRPDIAVSVARAIFHLDHRQELAKVSKPVLIIQTANDIAVPPVVSEYMEQHIPGSKRIKVQTQGHFPHISAPAEVIGALQSFL</sequence>
<evidence type="ECO:0000256" key="1">
    <source>
        <dbReference type="ARBA" id="ARBA00008645"/>
    </source>
</evidence>
<dbReference type="FunFam" id="3.40.50.1820:FF:000042">
    <property type="entry name" value="probable strigolactone esterase DAD2"/>
    <property type="match status" value="1"/>
</dbReference>
<accession>A0A3S1AY99</accession>
<dbReference type="GO" id="GO:0016787">
    <property type="term" value="F:hydrolase activity"/>
    <property type="evidence" value="ECO:0007669"/>
    <property type="project" value="UniProtKB-KW"/>
</dbReference>
<evidence type="ECO:0000313" key="4">
    <source>
        <dbReference type="EMBL" id="NSL87531.1"/>
    </source>
</evidence>
<name>A0A3S1AY99_9BACT</name>
<dbReference type="Pfam" id="PF00561">
    <property type="entry name" value="Abhydrolase_1"/>
    <property type="match status" value="1"/>
</dbReference>
<protein>
    <submittedName>
        <fullName evidence="4">Alpha/beta hydrolase</fullName>
    </submittedName>
</protein>
<organism evidence="4 5">
    <name type="scientific">Chitinophaga solisilvae</name>
    <dbReference type="NCBI Taxonomy" id="1233460"/>
    <lineage>
        <taxon>Bacteria</taxon>
        <taxon>Pseudomonadati</taxon>
        <taxon>Bacteroidota</taxon>
        <taxon>Chitinophagia</taxon>
        <taxon>Chitinophagales</taxon>
        <taxon>Chitinophagaceae</taxon>
        <taxon>Chitinophaga</taxon>
    </lineage>
</organism>
<keyword evidence="5" id="KW-1185">Reference proteome</keyword>
<gene>
    <name evidence="4" type="ORF">ECE50_011850</name>
</gene>
<dbReference type="Proteomes" id="UP000281028">
    <property type="component" value="Unassembled WGS sequence"/>
</dbReference>
<dbReference type="SUPFAM" id="SSF53474">
    <property type="entry name" value="alpha/beta-Hydrolases"/>
    <property type="match status" value="1"/>
</dbReference>
<dbReference type="OrthoDB" id="9780932at2"/>
<dbReference type="Gene3D" id="3.40.50.1820">
    <property type="entry name" value="alpha/beta hydrolase"/>
    <property type="match status" value="1"/>
</dbReference>
<dbReference type="PRINTS" id="PR00111">
    <property type="entry name" value="ABHYDROLASE"/>
</dbReference>
<feature type="domain" description="AB hydrolase-1" evidence="3">
    <location>
        <begin position="20"/>
        <end position="255"/>
    </location>
</feature>
<keyword evidence="2 4" id="KW-0378">Hydrolase</keyword>
<comment type="caution">
    <text evidence="4">The sequence shown here is derived from an EMBL/GenBank/DDBJ whole genome shotgun (WGS) entry which is preliminary data.</text>
</comment>
<dbReference type="InterPro" id="IPR029058">
    <property type="entry name" value="AB_hydrolase_fold"/>
</dbReference>
<dbReference type="PANTHER" id="PTHR43039">
    <property type="entry name" value="ESTERASE-RELATED"/>
    <property type="match status" value="1"/>
</dbReference>
<dbReference type="InterPro" id="IPR000073">
    <property type="entry name" value="AB_hydrolase_1"/>
</dbReference>
<reference evidence="4" key="1">
    <citation type="submission" date="2020-05" db="EMBL/GenBank/DDBJ databases">
        <title>Chitinophaga laudate sp. nov., isolated from a tropical peat swamp.</title>
        <authorList>
            <person name="Goh C.B.S."/>
            <person name="Lee M.S."/>
            <person name="Parimannan S."/>
            <person name="Pasbakhsh P."/>
            <person name="Yule C.M."/>
            <person name="Rajandas H."/>
            <person name="Loke S."/>
            <person name="Croft L."/>
            <person name="Tan J.B.L."/>
        </authorList>
    </citation>
    <scope>NUCLEOTIDE SEQUENCE</scope>
    <source>
        <strain evidence="4">Mgbs1</strain>
    </source>
</reference>